<comment type="caution">
    <text evidence="6">The sequence shown here is derived from an EMBL/GenBank/DDBJ whole genome shotgun (WGS) entry which is preliminary data.</text>
</comment>
<keyword evidence="5" id="KW-0472">Membrane</keyword>
<name>A0A0F4G8W9_9PEZI</name>
<sequence length="679" mass="75069">MAESPERSPYRDASPTSPLTPILTSGLPQWLRHTRTRSGLFFHGRFKVFSVATICIIMGWMLTTALGPAAHDVTAADMLSYDVASSAISNSPASYGELRNRPQMQPGILGEDAPEDELGLLPGPTNAKEPSVTGALAELHHAVKGKLQTWIPYYYVKPLPVPGNALNRTGSDGSGVLNTTAPDLTGEAVTDGISEDAMLGAKTRIGKCTILFNGNSYWERAIRTHERHDREHGYRLHVLRQHLMDDVWSKPAYILSLLLRELSKPESERLEWLFWVDADTIILNPYIPIDVFLPPAGSQFEDVHLMYSNDWNGLNNGVFPVRVNQWSVKLFSAITSFRHYRPDADLVFRDQSAMDMLMKEPEFANNIVQAPQRWFNAYQGEHNETLAPFQIRRGDILVHFAGVPNREERMGYWLDRAEQHLDDWEVPVKSTSYMQEVKDFWIQQANTRRDKQQLVAEQVSTSREMFDKITKALADYGDRLEEETKAQLKEKHEALRSKLESVEASADVEKMREAVQGLELAAAPLKEVIDQAQKVMLTSAHEAIFGGEKDLLEGGFNNGVSTPELARISETIKHLKELVMVPQEHWDRQQIAGATNDVTSARAARQEAAAKVAPDSVPGKAAGGAAAPIVNATGPSQQVPTDAGGVMDASDALDAAMVKPVSVSSDTSPQALETSSAAE</sequence>
<proteinExistence type="inferred from homology"/>
<feature type="compositionally biased region" description="Basic and acidic residues" evidence="4">
    <location>
        <begin position="1"/>
        <end position="10"/>
    </location>
</feature>
<dbReference type="PANTHER" id="PTHR31306">
    <property type="entry name" value="ALPHA-1,6-MANNOSYLTRANSFERASE MNN11-RELATED"/>
    <property type="match status" value="1"/>
</dbReference>
<keyword evidence="5" id="KW-1133">Transmembrane helix</keyword>
<organism evidence="6 7">
    <name type="scientific">Zymoseptoria brevis</name>
    <dbReference type="NCBI Taxonomy" id="1047168"/>
    <lineage>
        <taxon>Eukaryota</taxon>
        <taxon>Fungi</taxon>
        <taxon>Dikarya</taxon>
        <taxon>Ascomycota</taxon>
        <taxon>Pezizomycotina</taxon>
        <taxon>Dothideomycetes</taxon>
        <taxon>Dothideomycetidae</taxon>
        <taxon>Mycosphaerellales</taxon>
        <taxon>Mycosphaerellaceae</taxon>
        <taxon>Zymoseptoria</taxon>
    </lineage>
</organism>
<feature type="region of interest" description="Disordered" evidence="4">
    <location>
        <begin position="628"/>
        <end position="648"/>
    </location>
</feature>
<feature type="compositionally biased region" description="Polar residues" evidence="4">
    <location>
        <begin position="662"/>
        <end position="679"/>
    </location>
</feature>
<dbReference type="GO" id="GO:0000139">
    <property type="term" value="C:Golgi membrane"/>
    <property type="evidence" value="ECO:0007669"/>
    <property type="project" value="TreeGrafter"/>
</dbReference>
<dbReference type="PANTHER" id="PTHR31306:SF8">
    <property type="entry name" value="GLYCOSYLTRANSFERASE FAMILY 34 PROTEIN"/>
    <property type="match status" value="1"/>
</dbReference>
<gene>
    <name evidence="6" type="ORF">TI39_contig4251g00008</name>
</gene>
<comment type="similarity">
    <text evidence="1">Belongs to the glycosyltransferase 34 family.</text>
</comment>
<evidence type="ECO:0000256" key="3">
    <source>
        <dbReference type="ARBA" id="ARBA00022679"/>
    </source>
</evidence>
<evidence type="ECO:0000313" key="6">
    <source>
        <dbReference type="EMBL" id="KJX93811.1"/>
    </source>
</evidence>
<dbReference type="GO" id="GO:0006487">
    <property type="term" value="P:protein N-linked glycosylation"/>
    <property type="evidence" value="ECO:0007669"/>
    <property type="project" value="TreeGrafter"/>
</dbReference>
<keyword evidence="7" id="KW-1185">Reference proteome</keyword>
<dbReference type="FunFam" id="3.90.550.10:FF:000237">
    <property type="entry name" value="WGS project CABT00000000 data, contig 2.1"/>
    <property type="match status" value="1"/>
</dbReference>
<dbReference type="SUPFAM" id="SSF53448">
    <property type="entry name" value="Nucleotide-diphospho-sugar transferases"/>
    <property type="match status" value="1"/>
</dbReference>
<reference evidence="6 7" key="1">
    <citation type="submission" date="2015-03" db="EMBL/GenBank/DDBJ databases">
        <title>RNA-seq based gene annotation and comparative genomics of four Zymoseptoria species reveal species-specific pathogenicity related genes and transposable element activity.</title>
        <authorList>
            <person name="Grandaubert J."/>
            <person name="Bhattacharyya A."/>
            <person name="Stukenbrock E.H."/>
        </authorList>
    </citation>
    <scope>NUCLEOTIDE SEQUENCE [LARGE SCALE GENOMIC DNA]</scope>
    <source>
        <strain evidence="6 7">Zb18110</strain>
    </source>
</reference>
<keyword evidence="3 6" id="KW-0808">Transferase</keyword>
<dbReference type="InterPro" id="IPR008630">
    <property type="entry name" value="Glyco_trans_34"/>
</dbReference>
<dbReference type="Proteomes" id="UP000033647">
    <property type="component" value="Unassembled WGS sequence"/>
</dbReference>
<protein>
    <submittedName>
        <fullName evidence="6">Glycosyltransferase family 34 protein</fullName>
    </submittedName>
</protein>
<evidence type="ECO:0000256" key="2">
    <source>
        <dbReference type="ARBA" id="ARBA00022676"/>
    </source>
</evidence>
<dbReference type="GO" id="GO:0016757">
    <property type="term" value="F:glycosyltransferase activity"/>
    <property type="evidence" value="ECO:0007669"/>
    <property type="project" value="UniProtKB-KW"/>
</dbReference>
<feature type="transmembrane region" description="Helical" evidence="5">
    <location>
        <begin position="48"/>
        <end position="70"/>
    </location>
</feature>
<dbReference type="EMBL" id="LAFY01004210">
    <property type="protein sequence ID" value="KJX93811.1"/>
    <property type="molecule type" value="Genomic_DNA"/>
</dbReference>
<dbReference type="OrthoDB" id="407658at2759"/>
<evidence type="ECO:0000256" key="4">
    <source>
        <dbReference type="SAM" id="MobiDB-lite"/>
    </source>
</evidence>
<dbReference type="AlphaFoldDB" id="A0A0F4G8W9"/>
<keyword evidence="5" id="KW-0812">Transmembrane</keyword>
<dbReference type="InterPro" id="IPR029044">
    <property type="entry name" value="Nucleotide-diphossugar_trans"/>
</dbReference>
<feature type="region of interest" description="Disordered" evidence="4">
    <location>
        <begin position="660"/>
        <end position="679"/>
    </location>
</feature>
<evidence type="ECO:0000313" key="7">
    <source>
        <dbReference type="Proteomes" id="UP000033647"/>
    </source>
</evidence>
<evidence type="ECO:0000256" key="5">
    <source>
        <dbReference type="SAM" id="Phobius"/>
    </source>
</evidence>
<keyword evidence="2" id="KW-0328">Glycosyltransferase</keyword>
<dbReference type="STRING" id="1047168.A0A0F4G8W9"/>
<feature type="region of interest" description="Disordered" evidence="4">
    <location>
        <begin position="1"/>
        <end position="21"/>
    </location>
</feature>
<dbReference type="Pfam" id="PF05637">
    <property type="entry name" value="Glyco_transf_34"/>
    <property type="match status" value="1"/>
</dbReference>
<evidence type="ECO:0000256" key="1">
    <source>
        <dbReference type="ARBA" id="ARBA00005664"/>
    </source>
</evidence>
<accession>A0A0F4G8W9</accession>
<dbReference type="Gene3D" id="3.90.550.10">
    <property type="entry name" value="Spore Coat Polysaccharide Biosynthesis Protein SpsA, Chain A"/>
    <property type="match status" value="1"/>
</dbReference>